<dbReference type="GO" id="GO:0005886">
    <property type="term" value="C:plasma membrane"/>
    <property type="evidence" value="ECO:0007669"/>
    <property type="project" value="UniProtKB-SubCell"/>
</dbReference>
<evidence type="ECO:0000256" key="4">
    <source>
        <dbReference type="ARBA" id="ARBA00022692"/>
    </source>
</evidence>
<sequence>MKQQGIELTDVTVKVDSNVAESADNLDSNNTKILKPAGDRSEQQKVDSNTLSFTCQKDATAADKRSHQDSSVLHSSIQRDTGILDSKEAQSSRDTQTVITVTNDLGEQQLDSTSPDSVSGGIADVFGQMLEYRAVKILVSVMVPLGLYLADVILSVILVARYHDTGHLGWSWLTLGFVVGPSVLLQILAAVFLSFDDVIVTRGRAAVYLLHLLQLGVVIDYVIILLRVWRGLGTRGADYVTWFPPMMHLVAAVSQSLPQLCTQAYISFLSGDMSGLRAAVMVVSLLGALRAVVVFHYICLGLKNDGEEGTSTEQPIKKVVPRLTLFAVWKVLELASRVLAVGLCASAVRLWFALPLGIHWLVMLAMMLIVVPDLHECVGVLLGGILATVETFSVNFSMATTSALGVNLALTLAGNVGMATYWYVLQTGDSGYELTCLVATATCSVVSAVLGGVYAKLFGEVKF</sequence>
<comment type="similarity">
    <text evidence="2 7">Belongs to the XK family.</text>
</comment>
<dbReference type="InterPro" id="IPR050895">
    <property type="entry name" value="XK-related_scramblase"/>
</dbReference>
<evidence type="ECO:0000313" key="9">
    <source>
        <dbReference type="Proteomes" id="UP000515135"/>
    </source>
</evidence>
<keyword evidence="9" id="KW-1185">Reference proteome</keyword>
<protein>
    <recommendedName>
        <fullName evidence="7">XK-related protein</fullName>
    </recommendedName>
</protein>
<accession>A0A6P4ZIM7</accession>
<dbReference type="KEGG" id="bbel:109482691"/>
<dbReference type="GeneID" id="109482691"/>
<feature type="transmembrane region" description="Helical" evidence="7">
    <location>
        <begin position="205"/>
        <end position="226"/>
    </location>
</feature>
<evidence type="ECO:0000256" key="7">
    <source>
        <dbReference type="RuleBase" id="RU910716"/>
    </source>
</evidence>
<feature type="transmembrane region" description="Helical" evidence="7">
    <location>
        <begin position="137"/>
        <end position="160"/>
    </location>
</feature>
<reference evidence="10" key="1">
    <citation type="submission" date="2025-08" db="UniProtKB">
        <authorList>
            <consortium name="RefSeq"/>
        </authorList>
    </citation>
    <scope>IDENTIFICATION</scope>
    <source>
        <tissue evidence="10">Gonad</tissue>
    </source>
</reference>
<organism evidence="9 10">
    <name type="scientific">Branchiostoma belcheri</name>
    <name type="common">Amphioxus</name>
    <dbReference type="NCBI Taxonomy" id="7741"/>
    <lineage>
        <taxon>Eukaryota</taxon>
        <taxon>Metazoa</taxon>
        <taxon>Chordata</taxon>
        <taxon>Cephalochordata</taxon>
        <taxon>Leptocardii</taxon>
        <taxon>Amphioxiformes</taxon>
        <taxon>Branchiostomatidae</taxon>
        <taxon>Branchiostoma</taxon>
    </lineage>
</organism>
<evidence type="ECO:0000256" key="5">
    <source>
        <dbReference type="ARBA" id="ARBA00022989"/>
    </source>
</evidence>
<comment type="subcellular location">
    <subcellularLocation>
        <location evidence="1">Cell membrane</location>
        <topology evidence="1">Multi-pass membrane protein</topology>
    </subcellularLocation>
    <subcellularLocation>
        <location evidence="7">Membrane</location>
        <topology evidence="7">Multi-pass membrane protein</topology>
    </subcellularLocation>
</comment>
<evidence type="ECO:0000256" key="6">
    <source>
        <dbReference type="ARBA" id="ARBA00023136"/>
    </source>
</evidence>
<evidence type="ECO:0000256" key="1">
    <source>
        <dbReference type="ARBA" id="ARBA00004651"/>
    </source>
</evidence>
<evidence type="ECO:0000256" key="3">
    <source>
        <dbReference type="ARBA" id="ARBA00022475"/>
    </source>
</evidence>
<gene>
    <name evidence="10" type="primary">LOC109482691</name>
</gene>
<evidence type="ECO:0000256" key="2">
    <source>
        <dbReference type="ARBA" id="ARBA00008789"/>
    </source>
</evidence>
<evidence type="ECO:0000313" key="10">
    <source>
        <dbReference type="RefSeq" id="XP_019641070.1"/>
    </source>
</evidence>
<dbReference type="OrthoDB" id="10037417at2759"/>
<proteinExistence type="inferred from homology"/>
<feature type="transmembrane region" description="Helical" evidence="7">
    <location>
        <begin position="278"/>
        <end position="298"/>
    </location>
</feature>
<keyword evidence="4 7" id="KW-0812">Transmembrane</keyword>
<dbReference type="AlphaFoldDB" id="A0A6P4ZIM7"/>
<evidence type="ECO:0000256" key="8">
    <source>
        <dbReference type="SAM" id="MobiDB-lite"/>
    </source>
</evidence>
<feature type="region of interest" description="Disordered" evidence="8">
    <location>
        <begin position="26"/>
        <end position="48"/>
    </location>
</feature>
<dbReference type="PANTHER" id="PTHR16024">
    <property type="entry name" value="XK-RELATED PROTEIN"/>
    <property type="match status" value="1"/>
</dbReference>
<keyword evidence="6 7" id="KW-0472">Membrane</keyword>
<dbReference type="PANTHER" id="PTHR16024:SF28">
    <property type="entry name" value="XK-RELATED PROTEIN"/>
    <property type="match status" value="1"/>
</dbReference>
<feature type="transmembrane region" description="Helical" evidence="7">
    <location>
        <begin position="436"/>
        <end position="455"/>
    </location>
</feature>
<feature type="transmembrane region" description="Helical" evidence="7">
    <location>
        <begin position="350"/>
        <end position="371"/>
    </location>
</feature>
<dbReference type="RefSeq" id="XP_019641070.1">
    <property type="nucleotide sequence ID" value="XM_019785511.1"/>
</dbReference>
<keyword evidence="3" id="KW-1003">Cell membrane</keyword>
<dbReference type="Pfam" id="PF09815">
    <property type="entry name" value="XK-related"/>
    <property type="match status" value="1"/>
</dbReference>
<keyword evidence="5 7" id="KW-1133">Transmembrane helix</keyword>
<feature type="transmembrane region" description="Helical" evidence="7">
    <location>
        <begin position="172"/>
        <end position="193"/>
    </location>
</feature>
<feature type="transmembrane region" description="Helical" evidence="7">
    <location>
        <begin position="404"/>
        <end position="424"/>
    </location>
</feature>
<name>A0A6P4ZIM7_BRABE</name>
<dbReference type="Proteomes" id="UP000515135">
    <property type="component" value="Unplaced"/>
</dbReference>
<dbReference type="InterPro" id="IPR018629">
    <property type="entry name" value="XK-rel"/>
</dbReference>
<feature type="transmembrane region" description="Helical" evidence="7">
    <location>
        <begin position="378"/>
        <end position="398"/>
    </location>
</feature>